<protein>
    <submittedName>
        <fullName evidence="1">Uncharacterized protein</fullName>
    </submittedName>
</protein>
<organism evidence="1">
    <name type="scientific">Anguilla anguilla</name>
    <name type="common">European freshwater eel</name>
    <name type="synonym">Muraena anguilla</name>
    <dbReference type="NCBI Taxonomy" id="7936"/>
    <lineage>
        <taxon>Eukaryota</taxon>
        <taxon>Metazoa</taxon>
        <taxon>Chordata</taxon>
        <taxon>Craniata</taxon>
        <taxon>Vertebrata</taxon>
        <taxon>Euteleostomi</taxon>
        <taxon>Actinopterygii</taxon>
        <taxon>Neopterygii</taxon>
        <taxon>Teleostei</taxon>
        <taxon>Anguilliformes</taxon>
        <taxon>Anguillidae</taxon>
        <taxon>Anguilla</taxon>
    </lineage>
</organism>
<accession>A0A0E9VLJ7</accession>
<proteinExistence type="predicted"/>
<evidence type="ECO:0000313" key="1">
    <source>
        <dbReference type="EMBL" id="JAH78265.1"/>
    </source>
</evidence>
<sequence>MYMSPVGHTLE</sequence>
<dbReference type="EMBL" id="GBXM01030312">
    <property type="protein sequence ID" value="JAH78265.1"/>
    <property type="molecule type" value="Transcribed_RNA"/>
</dbReference>
<reference evidence="1" key="1">
    <citation type="submission" date="2014-11" db="EMBL/GenBank/DDBJ databases">
        <authorList>
            <person name="Amaro Gonzalez C."/>
        </authorList>
    </citation>
    <scope>NUCLEOTIDE SEQUENCE</scope>
</reference>
<name>A0A0E9VLJ7_ANGAN</name>
<reference evidence="1" key="2">
    <citation type="journal article" date="2015" name="Fish Shellfish Immunol.">
        <title>Early steps in the European eel (Anguilla anguilla)-Vibrio vulnificus interaction in the gills: Role of the RtxA13 toxin.</title>
        <authorList>
            <person name="Callol A."/>
            <person name="Pajuelo D."/>
            <person name="Ebbesson L."/>
            <person name="Teles M."/>
            <person name="MacKenzie S."/>
            <person name="Amaro C."/>
        </authorList>
    </citation>
    <scope>NUCLEOTIDE SEQUENCE</scope>
</reference>